<protein>
    <submittedName>
        <fullName evidence="1">Uncharacterized protein</fullName>
    </submittedName>
</protein>
<evidence type="ECO:0000313" key="2">
    <source>
        <dbReference type="Proteomes" id="UP000053480"/>
    </source>
</evidence>
<organism evidence="1 2">
    <name type="scientific">Candidatus Aramenus sulfurataquae</name>
    <dbReference type="NCBI Taxonomy" id="1326980"/>
    <lineage>
        <taxon>Archaea</taxon>
        <taxon>Thermoproteota</taxon>
        <taxon>Thermoprotei</taxon>
        <taxon>Sulfolobales</taxon>
        <taxon>Sulfolobaceae</taxon>
        <taxon>Candidatus Aramenus</taxon>
    </lineage>
</organism>
<evidence type="ECO:0000313" key="1">
    <source>
        <dbReference type="EMBL" id="MEW9491345.1"/>
    </source>
</evidence>
<comment type="caution">
    <text evidence="1">The sequence shown here is derived from an EMBL/GenBank/DDBJ whole genome shotgun (WGS) entry which is preliminary data.</text>
</comment>
<accession>A0ACC6TNG5</accession>
<name>A0ACC6TNG5_9CREN</name>
<gene>
    <name evidence="1" type="ORF">TQ35_0003970</name>
</gene>
<proteinExistence type="predicted"/>
<dbReference type="Proteomes" id="UP000053480">
    <property type="component" value="Unassembled WGS sequence"/>
</dbReference>
<dbReference type="EMBL" id="JZWS03000003">
    <property type="protein sequence ID" value="MEW9491345.1"/>
    <property type="molecule type" value="Genomic_DNA"/>
</dbReference>
<sequence>MNCVEELNKAFLLAWVGDLEEAKKIARDCENELKDVKEVREKLMKVKGEVDYDFQLAKALREAKVETEDILRLALFALSKRLRKGEFRAEVKREGNLIYSVMDIEFKKMLRGVIFNREGYSYSLLNTCPGFFVAYNQIVYGEFQCNKVEDVVKEIVGKIRA</sequence>
<reference evidence="1" key="1">
    <citation type="submission" date="2024-07" db="EMBL/GenBank/DDBJ databases">
        <title>Metagenome and Metagenome-Assembled Genomes of Archaea from a hot spring from the geothermal field of Los Azufres, Mexico.</title>
        <authorList>
            <person name="Marin-Paredes R."/>
            <person name="Martinez-Romero E."/>
            <person name="Servin-Garciduenas L.E."/>
        </authorList>
    </citation>
    <scope>NUCLEOTIDE SEQUENCE</scope>
    <source>
        <strain evidence="1">AZ1-454</strain>
    </source>
</reference>